<dbReference type="Proteomes" id="UP000230052">
    <property type="component" value="Unassembled WGS sequence"/>
</dbReference>
<name>A0A2J0L0N9_9BACT</name>
<proteinExistence type="predicted"/>
<sequence>MKADKNIKKPTEYPFPPLVNRARCFTYNLEKGCLYCGNTTFRYYCKAYGKKYYQCEKCRGINH</sequence>
<comment type="caution">
    <text evidence="1">The sequence shown here is derived from an EMBL/GenBank/DDBJ whole genome shotgun (WGS) entry which is preliminary data.</text>
</comment>
<gene>
    <name evidence="1" type="ORF">COS99_01420</name>
</gene>
<evidence type="ECO:0000313" key="1">
    <source>
        <dbReference type="EMBL" id="PIU42220.1"/>
    </source>
</evidence>
<dbReference type="EMBL" id="PEWV01000014">
    <property type="protein sequence ID" value="PIU42220.1"/>
    <property type="molecule type" value="Genomic_DNA"/>
</dbReference>
<protein>
    <submittedName>
        <fullName evidence="1">Uncharacterized protein</fullName>
    </submittedName>
</protein>
<evidence type="ECO:0000313" key="2">
    <source>
        <dbReference type="Proteomes" id="UP000230052"/>
    </source>
</evidence>
<organism evidence="1 2">
    <name type="scientific">Candidatus Aquitaenariimonas noxiae</name>
    <dbReference type="NCBI Taxonomy" id="1974741"/>
    <lineage>
        <taxon>Bacteria</taxon>
        <taxon>Pseudomonadati</taxon>
        <taxon>Candidatus Omnitrophota</taxon>
        <taxon>Candidatus Aquitaenariimonas</taxon>
    </lineage>
</organism>
<accession>A0A2J0L0N9</accession>
<reference evidence="1 2" key="1">
    <citation type="submission" date="2017-09" db="EMBL/GenBank/DDBJ databases">
        <title>Depth-based differentiation of microbial function through sediment-hosted aquifers and enrichment of novel symbionts in the deep terrestrial subsurface.</title>
        <authorList>
            <person name="Probst A.J."/>
            <person name="Ladd B."/>
            <person name="Jarett J.K."/>
            <person name="Geller-Mcgrath D.E."/>
            <person name="Sieber C.M."/>
            <person name="Emerson J.B."/>
            <person name="Anantharaman K."/>
            <person name="Thomas B.C."/>
            <person name="Malmstrom R."/>
            <person name="Stieglmeier M."/>
            <person name="Klingl A."/>
            <person name="Woyke T."/>
            <person name="Ryan C.M."/>
            <person name="Banfield J.F."/>
        </authorList>
    </citation>
    <scope>NUCLEOTIDE SEQUENCE [LARGE SCALE GENOMIC DNA]</scope>
    <source>
        <strain evidence="1">CG07_land_8_20_14_0_80_42_15</strain>
    </source>
</reference>
<dbReference type="AlphaFoldDB" id="A0A2J0L0N9"/>